<dbReference type="InterPro" id="IPR001204">
    <property type="entry name" value="Phos_transporter"/>
</dbReference>
<dbReference type="GO" id="GO:0016020">
    <property type="term" value="C:membrane"/>
    <property type="evidence" value="ECO:0007669"/>
    <property type="project" value="UniProtKB-SubCell"/>
</dbReference>
<evidence type="ECO:0000256" key="1">
    <source>
        <dbReference type="ARBA" id="ARBA00004141"/>
    </source>
</evidence>
<dbReference type="EMBL" id="LAZR01028600">
    <property type="protein sequence ID" value="KKL62093.1"/>
    <property type="molecule type" value="Genomic_DNA"/>
</dbReference>
<name>A0A0F9DK45_9ZZZZ</name>
<comment type="caution">
    <text evidence="7">The sequence shown here is derived from an EMBL/GenBank/DDBJ whole genome shotgun (WGS) entry which is preliminary data.</text>
</comment>
<comment type="subcellular location">
    <subcellularLocation>
        <location evidence="1">Membrane</location>
        <topology evidence="1">Multi-pass membrane protein</topology>
    </subcellularLocation>
</comment>
<feature type="transmembrane region" description="Helical" evidence="6">
    <location>
        <begin position="6"/>
        <end position="23"/>
    </location>
</feature>
<feature type="transmembrane region" description="Helical" evidence="6">
    <location>
        <begin position="179"/>
        <end position="197"/>
    </location>
</feature>
<evidence type="ECO:0008006" key="8">
    <source>
        <dbReference type="Google" id="ProtNLM"/>
    </source>
</evidence>
<gene>
    <name evidence="7" type="ORF">LCGC14_2188680</name>
</gene>
<feature type="transmembrane region" description="Helical" evidence="6">
    <location>
        <begin position="113"/>
        <end position="130"/>
    </location>
</feature>
<dbReference type="GO" id="GO:0005315">
    <property type="term" value="F:phosphate transmembrane transporter activity"/>
    <property type="evidence" value="ECO:0007669"/>
    <property type="project" value="InterPro"/>
</dbReference>
<dbReference type="Pfam" id="PF01384">
    <property type="entry name" value="PHO4"/>
    <property type="match status" value="1"/>
</dbReference>
<evidence type="ECO:0000256" key="2">
    <source>
        <dbReference type="ARBA" id="ARBA00022448"/>
    </source>
</evidence>
<proteinExistence type="predicted"/>
<evidence type="ECO:0000313" key="7">
    <source>
        <dbReference type="EMBL" id="KKL62093.1"/>
    </source>
</evidence>
<dbReference type="PANTHER" id="PTHR11101:SF80">
    <property type="entry name" value="PHOSPHATE TRANSPORTER"/>
    <property type="match status" value="1"/>
</dbReference>
<feature type="transmembrane region" description="Helical" evidence="6">
    <location>
        <begin position="444"/>
        <end position="465"/>
    </location>
</feature>
<keyword evidence="5 6" id="KW-0472">Membrane</keyword>
<feature type="transmembrane region" description="Helical" evidence="6">
    <location>
        <begin position="44"/>
        <end position="61"/>
    </location>
</feature>
<evidence type="ECO:0000256" key="3">
    <source>
        <dbReference type="ARBA" id="ARBA00022692"/>
    </source>
</evidence>
<feature type="transmembrane region" description="Helical" evidence="6">
    <location>
        <begin position="209"/>
        <end position="231"/>
    </location>
</feature>
<evidence type="ECO:0000256" key="6">
    <source>
        <dbReference type="SAM" id="Phobius"/>
    </source>
</evidence>
<organism evidence="7">
    <name type="scientific">marine sediment metagenome</name>
    <dbReference type="NCBI Taxonomy" id="412755"/>
    <lineage>
        <taxon>unclassified sequences</taxon>
        <taxon>metagenomes</taxon>
        <taxon>ecological metagenomes</taxon>
    </lineage>
</organism>
<protein>
    <recommendedName>
        <fullName evidence="8">Phosphate transporter</fullName>
    </recommendedName>
</protein>
<feature type="transmembrane region" description="Helical" evidence="6">
    <location>
        <begin position="81"/>
        <end position="101"/>
    </location>
</feature>
<sequence>MELKFLEYFTLLIGLYMAWNIGANDVANAVSTSVGSKALTLKKAVVLAGIFEFLGAYFLGGNVSKTIQSGIINPEVFSGDMIIFILGMISALFATSVWLNLASYFKLPVSTTHAIIGAVIGFGAIIGGVHSVDWLLVLSIALSWIVTPLISGFIAFFVFTLLQKKILYAFSPIDATKKFIPVVVFFIFSFFAMSIIYGKLTTLKLNLSLQLSLFISIGIGLLCSIVSYILVKRIKVTSCSVVYHHPSQLFSLEKAKKHLLRTHLTSKGDTKDRAEKMLEEIDSLIDEHREKKKYFEETSEYFKVEKAFGFLQMISLCLVAFAHGSNDVANAVGPIAAVIQTINLNKVQFASVIPYWILLLGSAGIVLGLATWGWRVVETIGHKITQLTPTRGFSAEFATAITILVASKLGLPISTTHALVGGILGVGLAKGLSALNLRTLRDIVLSWIITLPSCAVLSILIFYLLKLIFY</sequence>
<reference evidence="7" key="1">
    <citation type="journal article" date="2015" name="Nature">
        <title>Complex archaea that bridge the gap between prokaryotes and eukaryotes.</title>
        <authorList>
            <person name="Spang A."/>
            <person name="Saw J.H."/>
            <person name="Jorgensen S.L."/>
            <person name="Zaremba-Niedzwiedzka K."/>
            <person name="Martijn J."/>
            <person name="Lind A.E."/>
            <person name="van Eijk R."/>
            <person name="Schleper C."/>
            <person name="Guy L."/>
            <person name="Ettema T.J."/>
        </authorList>
    </citation>
    <scope>NUCLEOTIDE SEQUENCE</scope>
</reference>
<keyword evidence="4 6" id="KW-1133">Transmembrane helix</keyword>
<dbReference type="GO" id="GO:0035435">
    <property type="term" value="P:phosphate ion transmembrane transport"/>
    <property type="evidence" value="ECO:0007669"/>
    <property type="project" value="TreeGrafter"/>
</dbReference>
<dbReference type="AlphaFoldDB" id="A0A0F9DK45"/>
<feature type="transmembrane region" description="Helical" evidence="6">
    <location>
        <begin position="353"/>
        <end position="372"/>
    </location>
</feature>
<dbReference type="PANTHER" id="PTHR11101">
    <property type="entry name" value="PHOSPHATE TRANSPORTER"/>
    <property type="match status" value="1"/>
</dbReference>
<keyword evidence="2" id="KW-0813">Transport</keyword>
<feature type="transmembrane region" description="Helical" evidence="6">
    <location>
        <begin position="417"/>
        <end position="437"/>
    </location>
</feature>
<keyword evidence="3 6" id="KW-0812">Transmembrane</keyword>
<accession>A0A0F9DK45</accession>
<evidence type="ECO:0000256" key="4">
    <source>
        <dbReference type="ARBA" id="ARBA00022989"/>
    </source>
</evidence>
<evidence type="ECO:0000256" key="5">
    <source>
        <dbReference type="ARBA" id="ARBA00023136"/>
    </source>
</evidence>
<feature type="transmembrane region" description="Helical" evidence="6">
    <location>
        <begin position="136"/>
        <end position="159"/>
    </location>
</feature>